<evidence type="ECO:0000313" key="8">
    <source>
        <dbReference type="Proteomes" id="UP000887569"/>
    </source>
</evidence>
<sequence length="259" mass="29562">IFNSRSYFSFAICLVHFTVREYRVSLLFVFMPKNCAVVLCAKQASLLGTAIELSVLMGKYKLTYFNAMGRAEIIRLVFAQAGVEFEDIRIEKSDWPALKEKMPFGQLPVLQEDDRMLAQSTAIATYLAKKFGLDGADDWEAAKIQELFGVTSDLVNHAIPFWITTDENEKKKQMDEFEKEHLAPLFVRLDKILQQNGSGFFVGKKLTVADLNMLCIIGLFSSMFPNTAAKHPHLTEFKEKIMSLPNIKRWIESRPKTDF</sequence>
<reference evidence="9" key="1">
    <citation type="submission" date="2022-11" db="UniProtKB">
        <authorList>
            <consortium name="WormBaseParasite"/>
        </authorList>
    </citation>
    <scope>IDENTIFICATION</scope>
</reference>
<dbReference type="InterPro" id="IPR040079">
    <property type="entry name" value="Glutathione_S-Trfase"/>
</dbReference>
<dbReference type="CDD" id="cd03039">
    <property type="entry name" value="GST_N_Sigma_like"/>
    <property type="match status" value="1"/>
</dbReference>
<evidence type="ECO:0000256" key="3">
    <source>
        <dbReference type="ARBA" id="ARBA00038317"/>
    </source>
</evidence>
<proteinExistence type="inferred from homology"/>
<keyword evidence="8" id="KW-1185">Reference proteome</keyword>
<evidence type="ECO:0000259" key="6">
    <source>
        <dbReference type="PROSITE" id="PS50404"/>
    </source>
</evidence>
<organism evidence="8 9">
    <name type="scientific">Parascaris univalens</name>
    <name type="common">Nematode worm</name>
    <dbReference type="NCBI Taxonomy" id="6257"/>
    <lineage>
        <taxon>Eukaryota</taxon>
        <taxon>Metazoa</taxon>
        <taxon>Ecdysozoa</taxon>
        <taxon>Nematoda</taxon>
        <taxon>Chromadorea</taxon>
        <taxon>Rhabditida</taxon>
        <taxon>Spirurina</taxon>
        <taxon>Ascaridomorpha</taxon>
        <taxon>Ascaridoidea</taxon>
        <taxon>Ascarididae</taxon>
        <taxon>Parascaris</taxon>
    </lineage>
</organism>
<dbReference type="AlphaFoldDB" id="A0A915BZQ4"/>
<dbReference type="InterPro" id="IPR050213">
    <property type="entry name" value="GST_superfamily"/>
</dbReference>
<dbReference type="FunFam" id="1.20.1050.10:FF:000030">
    <property type="entry name" value="Glutathione S-transferase S1"/>
    <property type="match status" value="1"/>
</dbReference>
<dbReference type="InterPro" id="IPR036282">
    <property type="entry name" value="Glutathione-S-Trfase_C_sf"/>
</dbReference>
<evidence type="ECO:0000256" key="5">
    <source>
        <dbReference type="ARBA" id="ARBA00072946"/>
    </source>
</evidence>
<dbReference type="Pfam" id="PF02798">
    <property type="entry name" value="GST_N"/>
    <property type="match status" value="1"/>
</dbReference>
<dbReference type="SUPFAM" id="SSF52833">
    <property type="entry name" value="Thioredoxin-like"/>
    <property type="match status" value="1"/>
</dbReference>
<comment type="similarity">
    <text evidence="3">Belongs to the GST superfamily. Sigma family.</text>
</comment>
<dbReference type="GO" id="GO:0006749">
    <property type="term" value="P:glutathione metabolic process"/>
    <property type="evidence" value="ECO:0007669"/>
    <property type="project" value="TreeGrafter"/>
</dbReference>
<evidence type="ECO:0000256" key="2">
    <source>
        <dbReference type="ARBA" id="ARBA00022679"/>
    </source>
</evidence>
<dbReference type="PROSITE" id="PS50404">
    <property type="entry name" value="GST_NTER"/>
    <property type="match status" value="1"/>
</dbReference>
<evidence type="ECO:0000256" key="4">
    <source>
        <dbReference type="ARBA" id="ARBA00047960"/>
    </source>
</evidence>
<dbReference type="InterPro" id="IPR004046">
    <property type="entry name" value="GST_C"/>
</dbReference>
<dbReference type="CDD" id="cd03192">
    <property type="entry name" value="GST_C_Sigma_like"/>
    <property type="match status" value="1"/>
</dbReference>
<feature type="domain" description="GST N-terminal" evidence="6">
    <location>
        <begin position="58"/>
        <end position="135"/>
    </location>
</feature>
<evidence type="ECO:0000259" key="7">
    <source>
        <dbReference type="PROSITE" id="PS50405"/>
    </source>
</evidence>
<accession>A0A915BZQ4</accession>
<dbReference type="SFLD" id="SFLDS00019">
    <property type="entry name" value="Glutathione_Transferase_(cytos"/>
    <property type="match status" value="1"/>
</dbReference>
<comment type="catalytic activity">
    <reaction evidence="4">
        <text>RX + glutathione = an S-substituted glutathione + a halide anion + H(+)</text>
        <dbReference type="Rhea" id="RHEA:16437"/>
        <dbReference type="ChEBI" id="CHEBI:15378"/>
        <dbReference type="ChEBI" id="CHEBI:16042"/>
        <dbReference type="ChEBI" id="CHEBI:17792"/>
        <dbReference type="ChEBI" id="CHEBI:57925"/>
        <dbReference type="ChEBI" id="CHEBI:90779"/>
        <dbReference type="EC" id="2.5.1.18"/>
    </reaction>
</comment>
<dbReference type="SFLD" id="SFLDG00363">
    <property type="entry name" value="AMPS_(cytGST):_Alpha-__Mu-__Pi"/>
    <property type="match status" value="1"/>
</dbReference>
<dbReference type="GO" id="GO:0004364">
    <property type="term" value="F:glutathione transferase activity"/>
    <property type="evidence" value="ECO:0007669"/>
    <property type="project" value="UniProtKB-EC"/>
</dbReference>
<protein>
    <recommendedName>
        <fullName evidence="5">Glutathione S-transferase 1</fullName>
        <ecNumber evidence="1">2.5.1.18</ecNumber>
    </recommendedName>
</protein>
<dbReference type="PROSITE" id="PS50405">
    <property type="entry name" value="GST_CTER"/>
    <property type="match status" value="1"/>
</dbReference>
<dbReference type="InterPro" id="IPR010987">
    <property type="entry name" value="Glutathione-S-Trfase_C-like"/>
</dbReference>
<dbReference type="SFLD" id="SFLDG01205">
    <property type="entry name" value="AMPS.1"/>
    <property type="match status" value="1"/>
</dbReference>
<dbReference type="PANTHER" id="PTHR11571">
    <property type="entry name" value="GLUTATHIONE S-TRANSFERASE"/>
    <property type="match status" value="1"/>
</dbReference>
<dbReference type="FunFam" id="3.40.30.10:FF:000035">
    <property type="entry name" value="hematopoietic prostaglandin D synthase"/>
    <property type="match status" value="1"/>
</dbReference>
<feature type="domain" description="GST C-terminal" evidence="7">
    <location>
        <begin position="137"/>
        <end position="259"/>
    </location>
</feature>
<dbReference type="PANTHER" id="PTHR11571:SF224">
    <property type="entry name" value="HEMATOPOIETIC PROSTAGLANDIN D SYNTHASE"/>
    <property type="match status" value="1"/>
</dbReference>
<dbReference type="InterPro" id="IPR004045">
    <property type="entry name" value="Glutathione_S-Trfase_N"/>
</dbReference>
<name>A0A915BZQ4_PARUN</name>
<dbReference type="EC" id="2.5.1.18" evidence="1"/>
<dbReference type="InterPro" id="IPR036249">
    <property type="entry name" value="Thioredoxin-like_sf"/>
</dbReference>
<evidence type="ECO:0000313" key="9">
    <source>
        <dbReference type="WBParaSite" id="PgR074X_g043_t02"/>
    </source>
</evidence>
<dbReference type="GO" id="GO:0004602">
    <property type="term" value="F:glutathione peroxidase activity"/>
    <property type="evidence" value="ECO:0007669"/>
    <property type="project" value="UniProtKB-ARBA"/>
</dbReference>
<dbReference type="Proteomes" id="UP000887569">
    <property type="component" value="Unplaced"/>
</dbReference>
<dbReference type="SUPFAM" id="SSF47616">
    <property type="entry name" value="GST C-terminal domain-like"/>
    <property type="match status" value="1"/>
</dbReference>
<keyword evidence="2" id="KW-0808">Transferase</keyword>
<dbReference type="Pfam" id="PF14497">
    <property type="entry name" value="GST_C_3"/>
    <property type="match status" value="1"/>
</dbReference>
<evidence type="ECO:0000256" key="1">
    <source>
        <dbReference type="ARBA" id="ARBA00012452"/>
    </source>
</evidence>
<dbReference type="WBParaSite" id="PgR074X_g043_t02">
    <property type="protein sequence ID" value="PgR074X_g043_t02"/>
    <property type="gene ID" value="PgR074X_g043"/>
</dbReference>
<dbReference type="Gene3D" id="1.20.1050.130">
    <property type="match status" value="1"/>
</dbReference>